<keyword evidence="4" id="KW-0378">Hydrolase</keyword>
<dbReference type="Proteomes" id="UP001303373">
    <property type="component" value="Chromosome 6"/>
</dbReference>
<sequence>MKFSLSLAFYAATAVVANQWHDDHGVGAHVSPNKGHGYGGHRGHGWGQHQPPLPGDCEPRETMGNTTFTQLIDHQNPSLGTFEQFYFWDTKYWKGPGSPVIMFTPGEVNGTRYTSYLDVNRTTGVLAEKIGAATLVLEHRYWGVSSPFDDLTTENLQYLTLENSIKDLTHFAKTVKLPFARHGSNAADVPWVMMGGSYSGALSAWTESVEPGVYWAYHASSAPVQAVNDYYGYFIPIMEGMPKNCSTDVAKVVDYMDDIFMHGTKQQQHDLKAMFGLQDLPYADDVMAVLNNVVESWQGNQLYTGYSAFFQFCDSVEGVFNTTGAPIPGPEGVGLKKALAGYAKYVKEQYIPDNCASLGPQYPEWQDPNSVLCFNTHNASSPYFTDRTLSNVADRQWIWMTCNEPFGYWQGGAPDKRPFVVSRLNNPDYFIRQCGLWFPDGPNGEQYGIKKGKTEADTNRYTKGWNDRKSTRLIYANGGFDPWRESGVSAIERPGGPMKSSEQTPINVVPGGFHTSDLITKNGAVNPGCQKVIDAEVAQLAAWVNEFPKRRHWAA</sequence>
<dbReference type="AlphaFoldDB" id="A0AAQ3M4C6"/>
<dbReference type="GO" id="GO:0008239">
    <property type="term" value="F:dipeptidyl-peptidase activity"/>
    <property type="evidence" value="ECO:0007669"/>
    <property type="project" value="TreeGrafter"/>
</dbReference>
<keyword evidence="3 7" id="KW-0732">Signal</keyword>
<feature type="signal peptide" evidence="7">
    <location>
        <begin position="1"/>
        <end position="17"/>
    </location>
</feature>
<dbReference type="SUPFAM" id="SSF53474">
    <property type="entry name" value="alpha/beta-Hydrolases"/>
    <property type="match status" value="1"/>
</dbReference>
<gene>
    <name evidence="8" type="ORF">R9X50_00422900</name>
</gene>
<dbReference type="InterPro" id="IPR029058">
    <property type="entry name" value="AB_hydrolase_fold"/>
</dbReference>
<evidence type="ECO:0000256" key="1">
    <source>
        <dbReference type="ARBA" id="ARBA00011079"/>
    </source>
</evidence>
<dbReference type="PANTHER" id="PTHR11010">
    <property type="entry name" value="PROTEASE S28 PRO-X CARBOXYPEPTIDASE-RELATED"/>
    <property type="match status" value="1"/>
</dbReference>
<proteinExistence type="inferred from homology"/>
<evidence type="ECO:0000256" key="3">
    <source>
        <dbReference type="ARBA" id="ARBA00022729"/>
    </source>
</evidence>
<evidence type="ECO:0000256" key="4">
    <source>
        <dbReference type="ARBA" id="ARBA00022801"/>
    </source>
</evidence>
<dbReference type="GO" id="GO:0006508">
    <property type="term" value="P:proteolysis"/>
    <property type="evidence" value="ECO:0007669"/>
    <property type="project" value="UniProtKB-KW"/>
</dbReference>
<evidence type="ECO:0000313" key="8">
    <source>
        <dbReference type="EMBL" id="WPH01384.1"/>
    </source>
</evidence>
<evidence type="ECO:0000256" key="7">
    <source>
        <dbReference type="SAM" id="SignalP"/>
    </source>
</evidence>
<keyword evidence="9" id="KW-1185">Reference proteome</keyword>
<dbReference type="InterPro" id="IPR008758">
    <property type="entry name" value="Peptidase_S28"/>
</dbReference>
<accession>A0AAQ3M4C6</accession>
<feature type="region of interest" description="Disordered" evidence="6">
    <location>
        <begin position="27"/>
        <end position="54"/>
    </location>
</feature>
<dbReference type="GO" id="GO:0070008">
    <property type="term" value="F:serine-type exopeptidase activity"/>
    <property type="evidence" value="ECO:0007669"/>
    <property type="project" value="InterPro"/>
</dbReference>
<organism evidence="8 9">
    <name type="scientific">Acrodontium crateriforme</name>
    <dbReference type="NCBI Taxonomy" id="150365"/>
    <lineage>
        <taxon>Eukaryota</taxon>
        <taxon>Fungi</taxon>
        <taxon>Dikarya</taxon>
        <taxon>Ascomycota</taxon>
        <taxon>Pezizomycotina</taxon>
        <taxon>Dothideomycetes</taxon>
        <taxon>Dothideomycetidae</taxon>
        <taxon>Mycosphaerellales</taxon>
        <taxon>Teratosphaeriaceae</taxon>
        <taxon>Acrodontium</taxon>
    </lineage>
</organism>
<keyword evidence="2" id="KW-0645">Protease</keyword>
<name>A0AAQ3M4C6_9PEZI</name>
<dbReference type="EMBL" id="CP138585">
    <property type="protein sequence ID" value="WPH01384.1"/>
    <property type="molecule type" value="Genomic_DNA"/>
</dbReference>
<dbReference type="Gene3D" id="3.40.50.1820">
    <property type="entry name" value="alpha/beta hydrolase"/>
    <property type="match status" value="2"/>
</dbReference>
<evidence type="ECO:0000256" key="6">
    <source>
        <dbReference type="SAM" id="MobiDB-lite"/>
    </source>
</evidence>
<keyword evidence="5" id="KW-0325">Glycoprotein</keyword>
<protein>
    <submittedName>
        <fullName evidence="8">Uncharacterized protein</fullName>
    </submittedName>
</protein>
<feature type="chain" id="PRO_5042901061" evidence="7">
    <location>
        <begin position="18"/>
        <end position="555"/>
    </location>
</feature>
<evidence type="ECO:0000256" key="2">
    <source>
        <dbReference type="ARBA" id="ARBA00022670"/>
    </source>
</evidence>
<evidence type="ECO:0000313" key="9">
    <source>
        <dbReference type="Proteomes" id="UP001303373"/>
    </source>
</evidence>
<dbReference type="Pfam" id="PF05577">
    <property type="entry name" value="Peptidase_S28"/>
    <property type="match status" value="2"/>
</dbReference>
<evidence type="ECO:0000256" key="5">
    <source>
        <dbReference type="ARBA" id="ARBA00023180"/>
    </source>
</evidence>
<dbReference type="PANTHER" id="PTHR11010:SF23">
    <property type="entry name" value="SERINE PEPTIDASE"/>
    <property type="match status" value="1"/>
</dbReference>
<comment type="similarity">
    <text evidence="1">Belongs to the peptidase S28 family.</text>
</comment>
<reference evidence="8 9" key="1">
    <citation type="submission" date="2023-11" db="EMBL/GenBank/DDBJ databases">
        <title>An acidophilic fungus is an integral part of prey digestion in a carnivorous sundew plant.</title>
        <authorList>
            <person name="Tsai I.J."/>
        </authorList>
    </citation>
    <scope>NUCLEOTIDE SEQUENCE [LARGE SCALE GENOMIC DNA]</scope>
    <source>
        <strain evidence="8">169a</strain>
    </source>
</reference>